<evidence type="ECO:0000256" key="2">
    <source>
        <dbReference type="SAM" id="SignalP"/>
    </source>
</evidence>
<dbReference type="AlphaFoldDB" id="A0A4P2QDL4"/>
<evidence type="ECO:0000313" key="4">
    <source>
        <dbReference type="Proteomes" id="UP000295781"/>
    </source>
</evidence>
<evidence type="ECO:0000256" key="1">
    <source>
        <dbReference type="SAM" id="MobiDB-lite"/>
    </source>
</evidence>
<feature type="chain" id="PRO_5020968902" evidence="2">
    <location>
        <begin position="22"/>
        <end position="388"/>
    </location>
</feature>
<feature type="compositionally biased region" description="Gly residues" evidence="1">
    <location>
        <begin position="25"/>
        <end position="37"/>
    </location>
</feature>
<dbReference type="PROSITE" id="PS51257">
    <property type="entry name" value="PROKAR_LIPOPROTEIN"/>
    <property type="match status" value="1"/>
</dbReference>
<organism evidence="3 4">
    <name type="scientific">Sorangium cellulosum</name>
    <name type="common">Polyangium cellulosum</name>
    <dbReference type="NCBI Taxonomy" id="56"/>
    <lineage>
        <taxon>Bacteria</taxon>
        <taxon>Pseudomonadati</taxon>
        <taxon>Myxococcota</taxon>
        <taxon>Polyangia</taxon>
        <taxon>Polyangiales</taxon>
        <taxon>Polyangiaceae</taxon>
        <taxon>Sorangium</taxon>
    </lineage>
</organism>
<keyword evidence="2" id="KW-0732">Signal</keyword>
<evidence type="ECO:0000313" key="3">
    <source>
        <dbReference type="EMBL" id="AUX27253.1"/>
    </source>
</evidence>
<reference evidence="3 4" key="1">
    <citation type="submission" date="2015-09" db="EMBL/GenBank/DDBJ databases">
        <title>Sorangium comparison.</title>
        <authorList>
            <person name="Zaburannyi N."/>
            <person name="Bunk B."/>
            <person name="Overmann J."/>
            <person name="Mueller R."/>
        </authorList>
    </citation>
    <scope>NUCLEOTIDE SEQUENCE [LARGE SCALE GENOMIC DNA]</scope>
    <source>
        <strain evidence="3 4">So ceGT47</strain>
    </source>
</reference>
<feature type="signal peptide" evidence="2">
    <location>
        <begin position="1"/>
        <end position="21"/>
    </location>
</feature>
<name>A0A4P2QDL4_SORCE</name>
<dbReference type="OrthoDB" id="4817471at2"/>
<accession>A0A4P2QDL4</accession>
<feature type="region of interest" description="Disordered" evidence="1">
    <location>
        <begin position="25"/>
        <end position="95"/>
    </location>
</feature>
<dbReference type="Proteomes" id="UP000295781">
    <property type="component" value="Chromosome"/>
</dbReference>
<protein>
    <submittedName>
        <fullName evidence="3">Membrane protein</fullName>
    </submittedName>
</protein>
<dbReference type="EMBL" id="CP012670">
    <property type="protein sequence ID" value="AUX27253.1"/>
    <property type="molecule type" value="Genomic_DNA"/>
</dbReference>
<dbReference type="SUPFAM" id="SSF51126">
    <property type="entry name" value="Pectin lyase-like"/>
    <property type="match status" value="1"/>
</dbReference>
<sequence length="388" mass="38982">MRRSLALILCVSMATVLGACGGDPSGGGEATAAGGTGASSASGGATGPGGAPPESPAHHGGGPAAGNPDGTCAVPAEAQAADTSSPTTVIGDGTRESCTSEAVVSAVARGGIIIFDCGPDPITITLEETAKIFNDTGPEIVIDGGGLVTLSGGGRRRILYMNTCDEAQVWTTSHCDDQDHPRLTVQNLTFIEGESTDDDDEGGGAIFARGGRLRVINSRFFNNVCDPTGPDLGGAAIRALMQHDGLPLYVVNSTFGGAEGYGNECANGGGISSIGVSWTVINSLFSHNRALGNGGNPAGAGTPGGGSGGAIYNDGNTMTLSLCGTRIERNAVNAHGSAIFFVTNDHTGNIVIDRSVITGNVGGSWYPTYPQISNHDDTPITVTGSTIE</sequence>
<proteinExistence type="predicted"/>
<gene>
    <name evidence="3" type="primary">spr</name>
    <name evidence="3" type="ORF">SOCEGT47_078370</name>
</gene>
<dbReference type="InterPro" id="IPR011050">
    <property type="entry name" value="Pectin_lyase_fold/virulence"/>
</dbReference>